<dbReference type="SMART" id="SM00267">
    <property type="entry name" value="GGDEF"/>
    <property type="match status" value="1"/>
</dbReference>
<sequence length="328" mass="36138">MAQAVPPFSISRAVFEAITLRDSYTSEADAQSDGTPAAIGAFSCDLGDQSLRWNEATFELFGFAPGEQVDRRVVLDMYAPESRRLLEARRAQAIEVLGAFSLEAQIHTADGEERWLRIHAHVESRNGQALRLHGTKQDITHERRHLRKLEELAFTDPVSGLGNRALFHAAFLHAPHAPSSSASREMTSAGALVLFDFDHFKAINDAFGHIAGDACLARFGAQLRTAFPEALLLARIGGDEFAMVLAQNQNEDQLQQRLNAALHTLAAPFDWEGTSLSIRASFGLAMPRPCEPSSPSELFRRADADLYRSKERRAPRASSPDAACWDRS</sequence>
<dbReference type="PANTHER" id="PTHR44757">
    <property type="entry name" value="DIGUANYLATE CYCLASE DGCP"/>
    <property type="match status" value="1"/>
</dbReference>
<feature type="domain" description="PAS" evidence="2">
    <location>
        <begin position="53"/>
        <end position="95"/>
    </location>
</feature>
<dbReference type="InterPro" id="IPR043128">
    <property type="entry name" value="Rev_trsase/Diguanyl_cyclase"/>
</dbReference>
<name>A0ABT0ACV2_9SPHN</name>
<dbReference type="InterPro" id="IPR001610">
    <property type="entry name" value="PAC"/>
</dbReference>
<dbReference type="Pfam" id="PF00990">
    <property type="entry name" value="GGDEF"/>
    <property type="match status" value="1"/>
</dbReference>
<organism evidence="5 6">
    <name type="scientific">Novosphingobium mangrovi</name>
    <name type="common">ex Hu et al. 2023</name>
    <dbReference type="NCBI Taxonomy" id="2930094"/>
    <lineage>
        <taxon>Bacteria</taxon>
        <taxon>Pseudomonadati</taxon>
        <taxon>Pseudomonadota</taxon>
        <taxon>Alphaproteobacteria</taxon>
        <taxon>Sphingomonadales</taxon>
        <taxon>Sphingomonadaceae</taxon>
        <taxon>Novosphingobium</taxon>
    </lineage>
</organism>
<feature type="compositionally biased region" description="Low complexity" evidence="1">
    <location>
        <begin position="316"/>
        <end position="328"/>
    </location>
</feature>
<evidence type="ECO:0000259" key="4">
    <source>
        <dbReference type="PROSITE" id="PS50887"/>
    </source>
</evidence>
<dbReference type="EMBL" id="JALHAT010000014">
    <property type="protein sequence ID" value="MCJ1961032.1"/>
    <property type="molecule type" value="Genomic_DNA"/>
</dbReference>
<dbReference type="PROSITE" id="PS50113">
    <property type="entry name" value="PAC"/>
    <property type="match status" value="1"/>
</dbReference>
<dbReference type="Gene3D" id="3.30.450.20">
    <property type="entry name" value="PAS domain"/>
    <property type="match status" value="1"/>
</dbReference>
<dbReference type="Proteomes" id="UP001162802">
    <property type="component" value="Unassembled WGS sequence"/>
</dbReference>
<evidence type="ECO:0000259" key="2">
    <source>
        <dbReference type="PROSITE" id="PS50112"/>
    </source>
</evidence>
<dbReference type="SUPFAM" id="SSF55073">
    <property type="entry name" value="Nucleotide cyclase"/>
    <property type="match status" value="1"/>
</dbReference>
<dbReference type="CDD" id="cd00130">
    <property type="entry name" value="PAS"/>
    <property type="match status" value="1"/>
</dbReference>
<dbReference type="PANTHER" id="PTHR44757:SF2">
    <property type="entry name" value="BIOFILM ARCHITECTURE MAINTENANCE PROTEIN MBAA"/>
    <property type="match status" value="1"/>
</dbReference>
<dbReference type="CDD" id="cd01949">
    <property type="entry name" value="GGDEF"/>
    <property type="match status" value="1"/>
</dbReference>
<dbReference type="SMART" id="SM00086">
    <property type="entry name" value="PAC"/>
    <property type="match status" value="1"/>
</dbReference>
<dbReference type="InterPro" id="IPR029787">
    <property type="entry name" value="Nucleotide_cyclase"/>
</dbReference>
<feature type="domain" description="PAC" evidence="3">
    <location>
        <begin position="100"/>
        <end position="151"/>
    </location>
</feature>
<dbReference type="Pfam" id="PF08447">
    <property type="entry name" value="PAS_3"/>
    <property type="match status" value="1"/>
</dbReference>
<comment type="caution">
    <text evidence="5">The sequence shown here is derived from an EMBL/GenBank/DDBJ whole genome shotgun (WGS) entry which is preliminary data.</text>
</comment>
<feature type="region of interest" description="Disordered" evidence="1">
    <location>
        <begin position="309"/>
        <end position="328"/>
    </location>
</feature>
<proteinExistence type="predicted"/>
<dbReference type="SUPFAM" id="SSF55785">
    <property type="entry name" value="PYP-like sensor domain (PAS domain)"/>
    <property type="match status" value="1"/>
</dbReference>
<dbReference type="PROSITE" id="PS50112">
    <property type="entry name" value="PAS"/>
    <property type="match status" value="1"/>
</dbReference>
<dbReference type="InterPro" id="IPR000700">
    <property type="entry name" value="PAS-assoc_C"/>
</dbReference>
<dbReference type="Gene3D" id="2.10.70.100">
    <property type="match status" value="1"/>
</dbReference>
<evidence type="ECO:0000313" key="5">
    <source>
        <dbReference type="EMBL" id="MCJ1961032.1"/>
    </source>
</evidence>
<evidence type="ECO:0000259" key="3">
    <source>
        <dbReference type="PROSITE" id="PS50113"/>
    </source>
</evidence>
<accession>A0ABT0ACV2</accession>
<dbReference type="RefSeq" id="WP_243799727.1">
    <property type="nucleotide sequence ID" value="NZ_JALHAT010000014.1"/>
</dbReference>
<dbReference type="InterPro" id="IPR052155">
    <property type="entry name" value="Biofilm_reg_signaling"/>
</dbReference>
<reference evidence="5" key="1">
    <citation type="submission" date="2022-03" db="EMBL/GenBank/DDBJ databases">
        <title>Identification of a novel bacterium isolated from mangrove sediments.</title>
        <authorList>
            <person name="Pan X."/>
        </authorList>
    </citation>
    <scope>NUCLEOTIDE SEQUENCE</scope>
    <source>
        <strain evidence="5">B2637</strain>
    </source>
</reference>
<gene>
    <name evidence="5" type="ORF">MTR65_10100</name>
</gene>
<feature type="domain" description="GGDEF" evidence="4">
    <location>
        <begin position="188"/>
        <end position="322"/>
    </location>
</feature>
<dbReference type="InterPro" id="IPR013655">
    <property type="entry name" value="PAS_fold_3"/>
</dbReference>
<keyword evidence="6" id="KW-1185">Reference proteome</keyword>
<dbReference type="PROSITE" id="PS50887">
    <property type="entry name" value="GGDEF"/>
    <property type="match status" value="1"/>
</dbReference>
<dbReference type="NCBIfam" id="TIGR00254">
    <property type="entry name" value="GGDEF"/>
    <property type="match status" value="1"/>
</dbReference>
<dbReference type="InterPro" id="IPR035965">
    <property type="entry name" value="PAS-like_dom_sf"/>
</dbReference>
<protein>
    <submittedName>
        <fullName evidence="5">Sensor domain-containing diguanylate cyclase</fullName>
    </submittedName>
</protein>
<dbReference type="NCBIfam" id="TIGR00229">
    <property type="entry name" value="sensory_box"/>
    <property type="match status" value="1"/>
</dbReference>
<dbReference type="Gene3D" id="3.30.70.270">
    <property type="match status" value="1"/>
</dbReference>
<evidence type="ECO:0000313" key="6">
    <source>
        <dbReference type="Proteomes" id="UP001162802"/>
    </source>
</evidence>
<dbReference type="InterPro" id="IPR000014">
    <property type="entry name" value="PAS"/>
</dbReference>
<dbReference type="InterPro" id="IPR000160">
    <property type="entry name" value="GGDEF_dom"/>
</dbReference>
<evidence type="ECO:0000256" key="1">
    <source>
        <dbReference type="SAM" id="MobiDB-lite"/>
    </source>
</evidence>